<organism evidence="4 5">
    <name type="scientific">Nocardia tenerifensis</name>
    <dbReference type="NCBI Taxonomy" id="228006"/>
    <lineage>
        <taxon>Bacteria</taxon>
        <taxon>Bacillati</taxon>
        <taxon>Actinomycetota</taxon>
        <taxon>Actinomycetes</taxon>
        <taxon>Mycobacteriales</taxon>
        <taxon>Nocardiaceae</taxon>
        <taxon>Nocardia</taxon>
    </lineage>
</organism>
<dbReference type="Gene3D" id="2.60.40.650">
    <property type="match status" value="1"/>
</dbReference>
<dbReference type="PANTHER" id="PTHR19372:SF7">
    <property type="entry name" value="SULFITE OXIDASE, MITOCHONDRIAL"/>
    <property type="match status" value="1"/>
</dbReference>
<feature type="domain" description="Oxidoreductase molybdopterin-binding" evidence="3">
    <location>
        <begin position="375"/>
        <end position="523"/>
    </location>
</feature>
<evidence type="ECO:0000259" key="3">
    <source>
        <dbReference type="Pfam" id="PF00174"/>
    </source>
</evidence>
<sequence length="648" mass="67378">MADLRLRVVAGIVSAGAALGVAELLAAFFGVGTAPLNALGATMVDHTPDGLREWAITTFGTHDKNVLYVCMGVAAVLVAGAAGALERTSRAVGSTVLAVVGVVAAIVVVGRAGVSGALPTIIGVAVGIYALRVLTRRIDASLAVDDRVAPETSAAAEMSDHARVSAEARPHARAGTAASAEATADADTPIGTETRSESGTSATPLAHTRTGTHTGAEVAPAETPTGAGVPAAVGIPAQQREVPLSDETSSAARESDADTRASSATTTSGTAASAAGATSSGIGDSDRAGRSGEPERRRVLQGLLVVGGLAVATGVGGRLLGLRRGDVSGERAAIELPRPSAPEVPIAPGADLRVPGLTPYLTPNADFYRIDTALIVPQVSKDDWSLRIHGMVDREIRLSWADLANRPVMERLVTLACVSNPVGGDLIGNARWLGYRLDELLAEAGPHPDADMVLSRSTDGWTAGTPLAVLTDGRDAMLAVGMNGEPLPVAHGYPARLVVPGLYGYVSATKWVTELEITRFDRATAYWTRRGWSPMGPIKTGTRIDTPRPRARIPKGPTTIAGVAWAQHRGVRAVEVQIDNGDWQPARLADEQSIDTWRQWTFDWTATPGPHTLRARTTDTTGHPQTPDRSDVIPDGATGYPTTTLQVT</sequence>
<feature type="transmembrane region" description="Helical" evidence="2">
    <location>
        <begin position="66"/>
        <end position="85"/>
    </location>
</feature>
<keyword evidence="2" id="KW-1133">Transmembrane helix</keyword>
<dbReference type="SUPFAM" id="SSF81296">
    <property type="entry name" value="E set domains"/>
    <property type="match status" value="1"/>
</dbReference>
<dbReference type="SUPFAM" id="SSF56524">
    <property type="entry name" value="Oxidoreductase molybdopterin-binding domain"/>
    <property type="match status" value="1"/>
</dbReference>
<dbReference type="Gene3D" id="3.90.420.10">
    <property type="entry name" value="Oxidoreductase, molybdopterin-binding domain"/>
    <property type="match status" value="1"/>
</dbReference>
<dbReference type="InterPro" id="IPR000572">
    <property type="entry name" value="OxRdtase_Mopterin-bd_dom"/>
</dbReference>
<gene>
    <name evidence="4" type="ORF">DFR70_102554</name>
</gene>
<keyword evidence="5" id="KW-1185">Reference proteome</keyword>
<evidence type="ECO:0000313" key="4">
    <source>
        <dbReference type="EMBL" id="PXX68868.1"/>
    </source>
</evidence>
<name>A0A318K685_9NOCA</name>
<proteinExistence type="predicted"/>
<evidence type="ECO:0000256" key="2">
    <source>
        <dbReference type="SAM" id="Phobius"/>
    </source>
</evidence>
<dbReference type="GO" id="GO:0043546">
    <property type="term" value="F:molybdopterin cofactor binding"/>
    <property type="evidence" value="ECO:0007669"/>
    <property type="project" value="TreeGrafter"/>
</dbReference>
<feature type="transmembrane region" description="Helical" evidence="2">
    <location>
        <begin position="299"/>
        <end position="321"/>
    </location>
</feature>
<feature type="region of interest" description="Disordered" evidence="1">
    <location>
        <begin position="537"/>
        <end position="556"/>
    </location>
</feature>
<dbReference type="PANTHER" id="PTHR19372">
    <property type="entry name" value="SULFITE REDUCTASE"/>
    <property type="match status" value="1"/>
</dbReference>
<feature type="compositionally biased region" description="Basic and acidic residues" evidence="1">
    <location>
        <begin position="284"/>
        <end position="294"/>
    </location>
</feature>
<feature type="region of interest" description="Disordered" evidence="1">
    <location>
        <begin position="152"/>
        <end position="294"/>
    </location>
</feature>
<dbReference type="Proteomes" id="UP000247569">
    <property type="component" value="Unassembled WGS sequence"/>
</dbReference>
<dbReference type="InterPro" id="IPR014756">
    <property type="entry name" value="Ig_E-set"/>
</dbReference>
<feature type="compositionally biased region" description="Low complexity" evidence="1">
    <location>
        <begin position="173"/>
        <end position="188"/>
    </location>
</feature>
<evidence type="ECO:0000256" key="1">
    <source>
        <dbReference type="SAM" id="MobiDB-lite"/>
    </source>
</evidence>
<feature type="compositionally biased region" description="Low complexity" evidence="1">
    <location>
        <begin position="260"/>
        <end position="281"/>
    </location>
</feature>
<reference evidence="4 5" key="1">
    <citation type="submission" date="2018-05" db="EMBL/GenBank/DDBJ databases">
        <title>Genomic Encyclopedia of Type Strains, Phase IV (KMG-IV): sequencing the most valuable type-strain genomes for metagenomic binning, comparative biology and taxonomic classification.</title>
        <authorList>
            <person name="Goeker M."/>
        </authorList>
    </citation>
    <scope>NUCLEOTIDE SEQUENCE [LARGE SCALE GENOMIC DNA]</scope>
    <source>
        <strain evidence="4 5">DSM 44704</strain>
    </source>
</reference>
<feature type="region of interest" description="Disordered" evidence="1">
    <location>
        <begin position="608"/>
        <end position="648"/>
    </location>
</feature>
<protein>
    <submittedName>
        <fullName evidence="4">DMSO/TMAO reductase YedYZ molybdopterin-dependent catalytic subunit</fullName>
    </submittedName>
</protein>
<feature type="compositionally biased region" description="Basic and acidic residues" evidence="1">
    <location>
        <begin position="158"/>
        <end position="170"/>
    </location>
</feature>
<dbReference type="InterPro" id="IPR036374">
    <property type="entry name" value="OxRdtase_Mopterin-bd_sf"/>
</dbReference>
<feature type="compositionally biased region" description="Polar residues" evidence="1">
    <location>
        <begin position="191"/>
        <end position="213"/>
    </location>
</feature>
<evidence type="ECO:0000313" key="5">
    <source>
        <dbReference type="Proteomes" id="UP000247569"/>
    </source>
</evidence>
<dbReference type="GO" id="GO:0020037">
    <property type="term" value="F:heme binding"/>
    <property type="evidence" value="ECO:0007669"/>
    <property type="project" value="TreeGrafter"/>
</dbReference>
<dbReference type="RefSeq" id="WP_170160071.1">
    <property type="nucleotide sequence ID" value="NZ_QJKF01000002.1"/>
</dbReference>
<dbReference type="EMBL" id="QJKF01000002">
    <property type="protein sequence ID" value="PXX68868.1"/>
    <property type="molecule type" value="Genomic_DNA"/>
</dbReference>
<dbReference type="GO" id="GO:0006790">
    <property type="term" value="P:sulfur compound metabolic process"/>
    <property type="evidence" value="ECO:0007669"/>
    <property type="project" value="TreeGrafter"/>
</dbReference>
<feature type="compositionally biased region" description="Low complexity" evidence="1">
    <location>
        <begin position="223"/>
        <end position="234"/>
    </location>
</feature>
<feature type="transmembrane region" description="Helical" evidence="2">
    <location>
        <begin position="116"/>
        <end position="134"/>
    </location>
</feature>
<dbReference type="GO" id="GO:0008482">
    <property type="term" value="F:sulfite oxidase activity"/>
    <property type="evidence" value="ECO:0007669"/>
    <property type="project" value="TreeGrafter"/>
</dbReference>
<keyword evidence="2" id="KW-0472">Membrane</keyword>
<feature type="transmembrane region" description="Helical" evidence="2">
    <location>
        <begin position="92"/>
        <end position="110"/>
    </location>
</feature>
<dbReference type="AlphaFoldDB" id="A0A318K685"/>
<keyword evidence="2" id="KW-0812">Transmembrane</keyword>
<dbReference type="Pfam" id="PF00174">
    <property type="entry name" value="Oxidored_molyb"/>
    <property type="match status" value="1"/>
</dbReference>
<accession>A0A318K685</accession>
<comment type="caution">
    <text evidence="4">The sequence shown here is derived from an EMBL/GenBank/DDBJ whole genome shotgun (WGS) entry which is preliminary data.</text>
</comment>